<dbReference type="Pfam" id="PF02751">
    <property type="entry name" value="TFIIA_gamma_C"/>
    <property type="match status" value="1"/>
</dbReference>
<sequence>MDSQDPEKHYRGTSVGRTLIATLDELPAIPPQLAEKIRLHFDRELLLALRSARVMRKRMNFRARCHTYRFYDDRWLFVLQDVKIKTDRGKSIRSDRISVNAISTGLEEGRRGKADVKSKAAARSKAKSTWS</sequence>
<evidence type="ECO:0000259" key="11">
    <source>
        <dbReference type="Pfam" id="PF02268"/>
    </source>
</evidence>
<dbReference type="PANTHER" id="PTHR10966">
    <property type="entry name" value="TRANSCRIPTION INITIATION FACTOR IIA SUBUNIT 2"/>
    <property type="match status" value="1"/>
</dbReference>
<gene>
    <name evidence="13" type="ORF">BKCO1_600087</name>
</gene>
<dbReference type="Gene3D" id="2.30.18.10">
    <property type="entry name" value="Transcription factor IIA (TFIIA), beta-barrel domain"/>
    <property type="match status" value="1"/>
</dbReference>
<comment type="function">
    <text evidence="7">TFIIA is a component of the transcription machinery of RNA polymerase II and plays an important role in transcriptional activation. TFIIA in a complex with TBP mediates transcriptional activity.</text>
</comment>
<dbReference type="OrthoDB" id="586585at2759"/>
<dbReference type="GeneID" id="31018221"/>
<dbReference type="STRING" id="236234.A0A1J9RBU7"/>
<dbReference type="SUPFAM" id="SSF50784">
    <property type="entry name" value="Transcription factor IIA (TFIIA), beta-barrel domain"/>
    <property type="match status" value="1"/>
</dbReference>
<evidence type="ECO:0000256" key="2">
    <source>
        <dbReference type="ARBA" id="ARBA00007675"/>
    </source>
</evidence>
<dbReference type="GO" id="GO:0003743">
    <property type="term" value="F:translation initiation factor activity"/>
    <property type="evidence" value="ECO:0007669"/>
    <property type="project" value="UniProtKB-KW"/>
</dbReference>
<keyword evidence="6" id="KW-0539">Nucleus</keyword>
<dbReference type="Pfam" id="PF02268">
    <property type="entry name" value="TFIIA_gamma_N"/>
    <property type="match status" value="1"/>
</dbReference>
<evidence type="ECO:0000256" key="3">
    <source>
        <dbReference type="ARBA" id="ARBA00019928"/>
    </source>
</evidence>
<name>A0A1J9RBU7_9PEZI</name>
<evidence type="ECO:0000256" key="1">
    <source>
        <dbReference type="ARBA" id="ARBA00004123"/>
    </source>
</evidence>
<organism evidence="13 14">
    <name type="scientific">Diplodia corticola</name>
    <dbReference type="NCBI Taxonomy" id="236234"/>
    <lineage>
        <taxon>Eukaryota</taxon>
        <taxon>Fungi</taxon>
        <taxon>Dikarya</taxon>
        <taxon>Ascomycota</taxon>
        <taxon>Pezizomycotina</taxon>
        <taxon>Dothideomycetes</taxon>
        <taxon>Dothideomycetes incertae sedis</taxon>
        <taxon>Botryosphaeriales</taxon>
        <taxon>Botryosphaeriaceae</taxon>
        <taxon>Diplodia</taxon>
    </lineage>
</organism>
<dbReference type="SUPFAM" id="SSF47396">
    <property type="entry name" value="Transcription factor IIA (TFIIA), alpha-helical domain"/>
    <property type="match status" value="1"/>
</dbReference>
<dbReference type="CDD" id="cd10014">
    <property type="entry name" value="TFIIA_gamma_C"/>
    <property type="match status" value="1"/>
</dbReference>
<reference evidence="13 14" key="1">
    <citation type="submission" date="2016-10" db="EMBL/GenBank/DDBJ databases">
        <title>Proteomics and genomics reveal pathogen-plant mechanisms compatible with a hemibiotrophic lifestyle of Diplodia corticola.</title>
        <authorList>
            <person name="Fernandes I."/>
            <person name="De Jonge R."/>
            <person name="Van De Peer Y."/>
            <person name="Devreese B."/>
            <person name="Alves A."/>
            <person name="Esteves A.C."/>
        </authorList>
    </citation>
    <scope>NUCLEOTIDE SEQUENCE [LARGE SCALE GENOMIC DNA]</scope>
    <source>
        <strain evidence="13 14">CBS 112549</strain>
    </source>
</reference>
<evidence type="ECO:0000256" key="7">
    <source>
        <dbReference type="ARBA" id="ARBA00024733"/>
    </source>
</evidence>
<feature type="compositionally biased region" description="Basic residues" evidence="10">
    <location>
        <begin position="120"/>
        <end position="131"/>
    </location>
</feature>
<evidence type="ECO:0000259" key="12">
    <source>
        <dbReference type="Pfam" id="PF02751"/>
    </source>
</evidence>
<feature type="domain" description="Transcription initiation factor IIA gamma subunit C-terminal" evidence="12">
    <location>
        <begin position="62"/>
        <end position="97"/>
    </location>
</feature>
<accession>A0A1J9RBU7</accession>
<dbReference type="EMBL" id="MNUE01000006">
    <property type="protein sequence ID" value="OJD37626.1"/>
    <property type="molecule type" value="Genomic_DNA"/>
</dbReference>
<keyword evidence="5" id="KW-0804">Transcription</keyword>
<evidence type="ECO:0000256" key="5">
    <source>
        <dbReference type="ARBA" id="ARBA00023163"/>
    </source>
</evidence>
<comment type="caution">
    <text evidence="13">The sequence shown here is derived from an EMBL/GenBank/DDBJ whole genome shotgun (WGS) entry which is preliminary data.</text>
</comment>
<dbReference type="GO" id="GO:0005672">
    <property type="term" value="C:transcription factor TFIIA complex"/>
    <property type="evidence" value="ECO:0007669"/>
    <property type="project" value="InterPro"/>
</dbReference>
<dbReference type="InterPro" id="IPR003194">
    <property type="entry name" value="TFIIA_gsu"/>
</dbReference>
<dbReference type="RefSeq" id="XP_020133741.1">
    <property type="nucleotide sequence ID" value="XM_020277960.1"/>
</dbReference>
<dbReference type="AlphaFoldDB" id="A0A1J9RBU7"/>
<keyword evidence="13" id="KW-0648">Protein biosynthesis</keyword>
<dbReference type="Gene3D" id="1.10.287.190">
    <property type="entry name" value="Transcription factor IIA gamma subunit, alpha-helical domain"/>
    <property type="match status" value="1"/>
</dbReference>
<evidence type="ECO:0000256" key="10">
    <source>
        <dbReference type="SAM" id="MobiDB-lite"/>
    </source>
</evidence>
<keyword evidence="4" id="KW-0805">Transcription regulation</keyword>
<protein>
    <recommendedName>
        <fullName evidence="3">Transcription initiation factor IIA subunit 2</fullName>
    </recommendedName>
    <alternativeName>
        <fullName evidence="9">General transcription factor IIA subunit 2</fullName>
    </alternativeName>
    <alternativeName>
        <fullName evidence="8">Transcription initiation factor IIA small chain</fullName>
    </alternativeName>
</protein>
<dbReference type="Proteomes" id="UP000183809">
    <property type="component" value="Unassembled WGS sequence"/>
</dbReference>
<evidence type="ECO:0000256" key="8">
    <source>
        <dbReference type="ARBA" id="ARBA00029848"/>
    </source>
</evidence>
<evidence type="ECO:0000256" key="4">
    <source>
        <dbReference type="ARBA" id="ARBA00023015"/>
    </source>
</evidence>
<feature type="region of interest" description="Disordered" evidence="10">
    <location>
        <begin position="107"/>
        <end position="131"/>
    </location>
</feature>
<evidence type="ECO:0000256" key="9">
    <source>
        <dbReference type="ARBA" id="ARBA00032215"/>
    </source>
</evidence>
<comment type="similarity">
    <text evidence="2">Belongs to the TFIIA subunit 2 family.</text>
</comment>
<feature type="compositionally biased region" description="Basic and acidic residues" evidence="10">
    <location>
        <begin position="107"/>
        <end position="118"/>
    </location>
</feature>
<keyword evidence="14" id="KW-1185">Reference proteome</keyword>
<evidence type="ECO:0000256" key="6">
    <source>
        <dbReference type="ARBA" id="ARBA00023242"/>
    </source>
</evidence>
<proteinExistence type="inferred from homology"/>
<keyword evidence="13" id="KW-0396">Initiation factor</keyword>
<dbReference type="InterPro" id="IPR015872">
    <property type="entry name" value="TFIIA_gsu_N"/>
</dbReference>
<dbReference type="InterPro" id="IPR009083">
    <property type="entry name" value="TFIIA_a-hlx"/>
</dbReference>
<dbReference type="GO" id="GO:0006367">
    <property type="term" value="P:transcription initiation at RNA polymerase II promoter"/>
    <property type="evidence" value="ECO:0007669"/>
    <property type="project" value="InterPro"/>
</dbReference>
<dbReference type="InterPro" id="IPR015871">
    <property type="entry name" value="TFIIA_gsu_C"/>
</dbReference>
<evidence type="ECO:0000313" key="14">
    <source>
        <dbReference type="Proteomes" id="UP000183809"/>
    </source>
</evidence>
<evidence type="ECO:0000313" key="13">
    <source>
        <dbReference type="EMBL" id="OJD37626.1"/>
    </source>
</evidence>
<feature type="domain" description="Transcription initiation factor IIA gamma subunit N-terminal" evidence="11">
    <location>
        <begin position="9"/>
        <end position="44"/>
    </location>
</feature>
<dbReference type="InterPro" id="IPR009088">
    <property type="entry name" value="TFIIA_b-brl"/>
</dbReference>
<comment type="subcellular location">
    <subcellularLocation>
        <location evidence="1">Nucleus</location>
    </subcellularLocation>
</comment>